<dbReference type="GO" id="GO:0009001">
    <property type="term" value="F:serine O-acetyltransferase activity"/>
    <property type="evidence" value="ECO:0007669"/>
    <property type="project" value="UniProtKB-EC"/>
</dbReference>
<sequence length="191" mass="20452">MSPPIDFARTRALIASDFRRLLQALGNPPSKLKRVFWFLLPSYQSLFWYRLYHWLHLRNFRTLAWFMYLVNFYVTRVEIPPTTVIGEACLIGHPNGVVLCGRVGDRFTLYGEGGIGGGMGDGDVGGGPGLPCVGDDVVFAIRAIALGPIRIGDGAKLGPGAIVTTDVPAGAVAAGPRARITRPSAAGEEAA</sequence>
<evidence type="ECO:0000313" key="2">
    <source>
        <dbReference type="Proteomes" id="UP000037660"/>
    </source>
</evidence>
<evidence type="ECO:0000313" key="1">
    <source>
        <dbReference type="EMBL" id="GAP35858.1"/>
    </source>
</evidence>
<keyword evidence="1" id="KW-0012">Acyltransferase</keyword>
<dbReference type="AlphaFoldDB" id="A0A0K8NZQ5"/>
<organism evidence="1 2">
    <name type="scientific">Piscinibacter sakaiensis</name>
    <name type="common">Ideonella sakaiensis</name>
    <dbReference type="NCBI Taxonomy" id="1547922"/>
    <lineage>
        <taxon>Bacteria</taxon>
        <taxon>Pseudomonadati</taxon>
        <taxon>Pseudomonadota</taxon>
        <taxon>Betaproteobacteria</taxon>
        <taxon>Burkholderiales</taxon>
        <taxon>Sphaerotilaceae</taxon>
        <taxon>Piscinibacter</taxon>
    </lineage>
</organism>
<reference evidence="1 2" key="2">
    <citation type="journal article" date="2016" name="Science">
        <title>A bacterium that degrades and assimilates poly(ethylene terephthalate).</title>
        <authorList>
            <person name="Yoshida S."/>
            <person name="Hiraga K."/>
            <person name="Takehana T."/>
            <person name="Taniguchi I."/>
            <person name="Yamaji H."/>
            <person name="Maeda Y."/>
            <person name="Toyohara K."/>
            <person name="Miyamoto K."/>
            <person name="Kimura Y."/>
            <person name="Oda K."/>
        </authorList>
    </citation>
    <scope>NUCLEOTIDE SEQUENCE [LARGE SCALE GENOMIC DNA]</scope>
    <source>
        <strain evidence="2">NBRC 110686 / TISTR 2288 / 201-F6</strain>
    </source>
</reference>
<accession>A0A0K8NZQ5</accession>
<protein>
    <submittedName>
        <fullName evidence="1">Serine acetyltransferase</fullName>
        <ecNumber evidence="1">2.3.1.30</ecNumber>
    </submittedName>
</protein>
<name>A0A0K8NZQ5_PISS1</name>
<dbReference type="Proteomes" id="UP000037660">
    <property type="component" value="Unassembled WGS sequence"/>
</dbReference>
<dbReference type="RefSeq" id="WP_054019890.1">
    <property type="nucleotide sequence ID" value="NZ_BBYR01000029.1"/>
</dbReference>
<proteinExistence type="predicted"/>
<keyword evidence="1" id="KW-0808">Transferase</keyword>
<dbReference type="EMBL" id="BBYR01000029">
    <property type="protein sequence ID" value="GAP35858.1"/>
    <property type="molecule type" value="Genomic_DNA"/>
</dbReference>
<reference evidence="2" key="1">
    <citation type="submission" date="2015-07" db="EMBL/GenBank/DDBJ databases">
        <title>Discovery of a poly(ethylene terephthalate assimilation.</title>
        <authorList>
            <person name="Yoshida S."/>
            <person name="Hiraga K."/>
            <person name="Takehana T."/>
            <person name="Taniguchi I."/>
            <person name="Yamaji H."/>
            <person name="Maeda Y."/>
            <person name="Toyohara K."/>
            <person name="Miyamoto K."/>
            <person name="Kimura Y."/>
            <person name="Oda K."/>
        </authorList>
    </citation>
    <scope>NUCLEOTIDE SEQUENCE [LARGE SCALE GENOMIC DNA]</scope>
    <source>
        <strain evidence="2">NBRC 110686 / TISTR 2288 / 201-F6</strain>
    </source>
</reference>
<dbReference type="STRING" id="1547922.ISF6_1631"/>
<dbReference type="InterPro" id="IPR011004">
    <property type="entry name" value="Trimer_LpxA-like_sf"/>
</dbReference>
<dbReference type="EC" id="2.3.1.30" evidence="1"/>
<dbReference type="SUPFAM" id="SSF51161">
    <property type="entry name" value="Trimeric LpxA-like enzymes"/>
    <property type="match status" value="1"/>
</dbReference>
<dbReference type="PANTHER" id="PTHR42811">
    <property type="entry name" value="SERINE ACETYLTRANSFERASE"/>
    <property type="match status" value="1"/>
</dbReference>
<comment type="caution">
    <text evidence="1">The sequence shown here is derived from an EMBL/GenBank/DDBJ whole genome shotgun (WGS) entry which is preliminary data.</text>
</comment>
<gene>
    <name evidence="1" type="ORF">ISF6_1631</name>
</gene>
<dbReference type="Gene3D" id="2.160.10.10">
    <property type="entry name" value="Hexapeptide repeat proteins"/>
    <property type="match status" value="1"/>
</dbReference>
<keyword evidence="2" id="KW-1185">Reference proteome</keyword>